<sequence>MDNSELYEIQYIFGSQILDNKMQYCVKWKNYPKSQRTWEPIENLGVHNISSVRRYQRHADYFLFYQFIYEGQVEGYRVHQKQNTLEKIKVIPDPQEEDEQIDQANTDKLNTTLKDTINQDNIKSISTSKDATKKVTRSGRKYIQRKEDHESHSDSKDSDFGKRRKKSKSKAKSSQSRKKSPTSGDKSNQTQPKKSQFVKQEQIETDEINHVQQKSQESQQLLDQEKQNEEILSEKSQSHKEEQQQKVQTRQRNLRKEKSVEQIKSPAYFNQIRKVIQTLNKDEKQLVSSYINDKMKDNIFEHLGALCILDYMQRRDEVLNEIKQQEYIYPQKGEPGIQLNKQNKRVKKLDKSTIKMESQRSTDIACRPQSKRLIRLSAFEQKKKCLKKKDDLCNMADFLASINQFPQFGVVSTEIDFKNHYGQIGFQIGEEITGHYYGLNANETGKANVQLYFIMKFRREGDKTFLYNHVTKAECQLYEKDLLYDYVYKNKDLLPEMYNELIVRSVYNQQQ</sequence>
<dbReference type="InterPro" id="IPR023780">
    <property type="entry name" value="Chromo_domain"/>
</dbReference>
<dbReference type="InterPro" id="IPR000953">
    <property type="entry name" value="Chromo/chromo_shadow_dom"/>
</dbReference>
<feature type="compositionally biased region" description="Basic residues" evidence="3">
    <location>
        <begin position="134"/>
        <end position="143"/>
    </location>
</feature>
<dbReference type="InterPro" id="IPR051219">
    <property type="entry name" value="Heterochromatin_chromo-domain"/>
</dbReference>
<dbReference type="AlphaFoldDB" id="A0A8S1KI56"/>
<organism evidence="5 6">
    <name type="scientific">Paramecium primaurelia</name>
    <dbReference type="NCBI Taxonomy" id="5886"/>
    <lineage>
        <taxon>Eukaryota</taxon>
        <taxon>Sar</taxon>
        <taxon>Alveolata</taxon>
        <taxon>Ciliophora</taxon>
        <taxon>Intramacronucleata</taxon>
        <taxon>Oligohymenophorea</taxon>
        <taxon>Peniculida</taxon>
        <taxon>Parameciidae</taxon>
        <taxon>Paramecium</taxon>
    </lineage>
</organism>
<dbReference type="InterPro" id="IPR023779">
    <property type="entry name" value="Chromodomain_CS"/>
</dbReference>
<evidence type="ECO:0000256" key="2">
    <source>
        <dbReference type="ARBA" id="ARBA00023242"/>
    </source>
</evidence>
<evidence type="ECO:0000313" key="6">
    <source>
        <dbReference type="Proteomes" id="UP000688137"/>
    </source>
</evidence>
<feature type="compositionally biased region" description="Polar residues" evidence="3">
    <location>
        <begin position="210"/>
        <end position="222"/>
    </location>
</feature>
<proteinExistence type="predicted"/>
<feature type="domain" description="Chromo" evidence="4">
    <location>
        <begin position="7"/>
        <end position="57"/>
    </location>
</feature>
<feature type="region of interest" description="Disordered" evidence="3">
    <location>
        <begin position="124"/>
        <end position="259"/>
    </location>
</feature>
<feature type="compositionally biased region" description="Basic and acidic residues" evidence="3">
    <location>
        <begin position="223"/>
        <end position="244"/>
    </location>
</feature>
<dbReference type="PANTHER" id="PTHR22812">
    <property type="entry name" value="CHROMOBOX PROTEIN"/>
    <property type="match status" value="1"/>
</dbReference>
<evidence type="ECO:0000256" key="3">
    <source>
        <dbReference type="SAM" id="MobiDB-lite"/>
    </source>
</evidence>
<gene>
    <name evidence="5" type="ORF">PPRIM_AZ9-3.1.T0210195</name>
</gene>
<accession>A0A8S1KI56</accession>
<feature type="compositionally biased region" description="Basic residues" evidence="3">
    <location>
        <begin position="162"/>
        <end position="180"/>
    </location>
</feature>
<comment type="subcellular location">
    <subcellularLocation>
        <location evidence="1">Nucleus</location>
    </subcellularLocation>
</comment>
<dbReference type="EMBL" id="CAJJDM010000019">
    <property type="protein sequence ID" value="CAD8053913.1"/>
    <property type="molecule type" value="Genomic_DNA"/>
</dbReference>
<protein>
    <recommendedName>
        <fullName evidence="4">Chromo domain-containing protein</fullName>
    </recommendedName>
</protein>
<dbReference type="SMART" id="SM00298">
    <property type="entry name" value="CHROMO"/>
    <property type="match status" value="1"/>
</dbReference>
<dbReference type="Pfam" id="PF00385">
    <property type="entry name" value="Chromo"/>
    <property type="match status" value="1"/>
</dbReference>
<dbReference type="PROSITE" id="PS00598">
    <property type="entry name" value="CHROMO_1"/>
    <property type="match status" value="1"/>
</dbReference>
<feature type="compositionally biased region" description="Basic and acidic residues" evidence="3">
    <location>
        <begin position="144"/>
        <end position="161"/>
    </location>
</feature>
<dbReference type="CDD" id="cd00024">
    <property type="entry name" value="CD_CSD"/>
    <property type="match status" value="1"/>
</dbReference>
<keyword evidence="2" id="KW-0539">Nucleus</keyword>
<evidence type="ECO:0000259" key="4">
    <source>
        <dbReference type="PROSITE" id="PS50013"/>
    </source>
</evidence>
<name>A0A8S1KI56_PARPR</name>
<feature type="compositionally biased region" description="Polar residues" evidence="3">
    <location>
        <begin position="181"/>
        <end position="199"/>
    </location>
</feature>
<evidence type="ECO:0000256" key="1">
    <source>
        <dbReference type="ARBA" id="ARBA00004123"/>
    </source>
</evidence>
<comment type="caution">
    <text evidence="5">The sequence shown here is derived from an EMBL/GenBank/DDBJ whole genome shotgun (WGS) entry which is preliminary data.</text>
</comment>
<evidence type="ECO:0000313" key="5">
    <source>
        <dbReference type="EMBL" id="CAD8053913.1"/>
    </source>
</evidence>
<dbReference type="PROSITE" id="PS50013">
    <property type="entry name" value="CHROMO_2"/>
    <property type="match status" value="1"/>
</dbReference>
<dbReference type="Proteomes" id="UP000688137">
    <property type="component" value="Unassembled WGS sequence"/>
</dbReference>
<dbReference type="GO" id="GO:0005634">
    <property type="term" value="C:nucleus"/>
    <property type="evidence" value="ECO:0007669"/>
    <property type="project" value="UniProtKB-SubCell"/>
</dbReference>
<dbReference type="OMA" id="TGKANVQ"/>
<keyword evidence="6" id="KW-1185">Reference proteome</keyword>
<reference evidence="5" key="1">
    <citation type="submission" date="2021-01" db="EMBL/GenBank/DDBJ databases">
        <authorList>
            <consortium name="Genoscope - CEA"/>
            <person name="William W."/>
        </authorList>
    </citation>
    <scope>NUCLEOTIDE SEQUENCE</scope>
</reference>